<protein>
    <submittedName>
        <fullName evidence="1">Uncharacterized protein</fullName>
    </submittedName>
</protein>
<accession>F4MLG2</accession>
<name>F4MLG2_9BACT</name>
<dbReference type="InterPro" id="IPR046111">
    <property type="entry name" value="DUF6048"/>
</dbReference>
<sequence length="234" mass="26789">MKHTLLFFISLLFFGTYLGKAQEEKETIAKDSIIKNNKYGLRLGLDLARPIRSLVDKDFSGFEIMADFRITHRFYIAAEFGNDKDDQIEENLVSSTKGTYAKLGVDFNAYNNWVGMDNAIYAGLRYGFSTFNQDLQGYTIYTGDTTFPGTIVYDPISYSGLNAHWIEFIFGVKTEVFNNLFLSINLQLKNKFYEEVPENFNNLYIPGFNKTNDYGNFGVGFGYGVSYLIPIYKK</sequence>
<dbReference type="Pfam" id="PF19515">
    <property type="entry name" value="DUF6048"/>
    <property type="match status" value="1"/>
</dbReference>
<reference evidence="1" key="1">
    <citation type="submission" date="2010-04" db="EMBL/GenBank/DDBJ databases">
        <authorList>
            <person name="Genoscope - CEA"/>
        </authorList>
    </citation>
    <scope>NUCLEOTIDE SEQUENCE</scope>
</reference>
<dbReference type="AlphaFoldDB" id="F4MLG2"/>
<organism evidence="1">
    <name type="scientific">uncultured Flavobacteriia bacterium</name>
    <dbReference type="NCBI Taxonomy" id="212695"/>
    <lineage>
        <taxon>Bacteria</taxon>
        <taxon>Pseudomonadati</taxon>
        <taxon>Bacteroidota</taxon>
        <taxon>Flavobacteriia</taxon>
        <taxon>environmental samples</taxon>
    </lineage>
</organism>
<evidence type="ECO:0000313" key="1">
    <source>
        <dbReference type="EMBL" id="CBL80548.1"/>
    </source>
</evidence>
<proteinExistence type="predicted"/>
<gene>
    <name evidence="1" type="ORF">S3_861_0026</name>
</gene>
<dbReference type="EMBL" id="FQ032802">
    <property type="protein sequence ID" value="CBL80548.1"/>
    <property type="molecule type" value="Genomic_DNA"/>
</dbReference>
<reference evidence="1" key="2">
    <citation type="journal article" date="2012" name="Environ. Microbiol.">
        <title>Genomic content of uncultured Bacteroidetes from contrasting oceanic provinces in the North Atlantic Ocean.</title>
        <authorList>
            <person name="Gomez-Pereira P.R."/>
            <person name="Schuler M."/>
            <person name="Fuchs B.M."/>
            <person name="Bennke C."/>
            <person name="Teeling H."/>
            <person name="Waldmann J."/>
            <person name="Richter M."/>
            <person name="Barbe V."/>
            <person name="Bataille E."/>
            <person name="Glockner F.O."/>
            <person name="Amann R."/>
        </authorList>
    </citation>
    <scope>NUCLEOTIDE SEQUENCE</scope>
</reference>